<keyword evidence="3" id="KW-1185">Reference proteome</keyword>
<dbReference type="OrthoDB" id="1863260at2759"/>
<sequence>MMEKWANRRPLTEKNDEHVTTYENSVKLQMARVADEAASEPTTEPESQSPREDGQMDKLIDDFRPTDPGHSPGAGHGQPSPKEDPRP</sequence>
<feature type="compositionally biased region" description="Basic and acidic residues" evidence="1">
    <location>
        <begin position="49"/>
        <end position="67"/>
    </location>
</feature>
<protein>
    <submittedName>
        <fullName evidence="2">Precursor of CEP5-like</fullName>
    </submittedName>
</protein>
<evidence type="ECO:0000256" key="1">
    <source>
        <dbReference type="SAM" id="MobiDB-lite"/>
    </source>
</evidence>
<comment type="caution">
    <text evidence="2">The sequence shown here is derived from an EMBL/GenBank/DDBJ whole genome shotgun (WGS) entry which is preliminary data.</text>
</comment>
<dbReference type="AlphaFoldDB" id="A0A834TW84"/>
<accession>A0A834TW84</accession>
<organism evidence="2 3">
    <name type="scientific">Senna tora</name>
    <dbReference type="NCBI Taxonomy" id="362788"/>
    <lineage>
        <taxon>Eukaryota</taxon>
        <taxon>Viridiplantae</taxon>
        <taxon>Streptophyta</taxon>
        <taxon>Embryophyta</taxon>
        <taxon>Tracheophyta</taxon>
        <taxon>Spermatophyta</taxon>
        <taxon>Magnoliopsida</taxon>
        <taxon>eudicotyledons</taxon>
        <taxon>Gunneridae</taxon>
        <taxon>Pentapetalae</taxon>
        <taxon>rosids</taxon>
        <taxon>fabids</taxon>
        <taxon>Fabales</taxon>
        <taxon>Fabaceae</taxon>
        <taxon>Caesalpinioideae</taxon>
        <taxon>Cassia clade</taxon>
        <taxon>Senna</taxon>
    </lineage>
</organism>
<evidence type="ECO:0000313" key="2">
    <source>
        <dbReference type="EMBL" id="KAF7829740.1"/>
    </source>
</evidence>
<feature type="region of interest" description="Disordered" evidence="1">
    <location>
        <begin position="1"/>
        <end position="87"/>
    </location>
</feature>
<reference evidence="2" key="1">
    <citation type="submission" date="2020-09" db="EMBL/GenBank/DDBJ databases">
        <title>Genome-Enabled Discovery of Anthraquinone Biosynthesis in Senna tora.</title>
        <authorList>
            <person name="Kang S.-H."/>
            <person name="Pandey R.P."/>
            <person name="Lee C.-M."/>
            <person name="Sim J.-S."/>
            <person name="Jeong J.-T."/>
            <person name="Choi B.-S."/>
            <person name="Jung M."/>
            <person name="Ginzburg D."/>
            <person name="Zhao K."/>
            <person name="Won S.Y."/>
            <person name="Oh T.-J."/>
            <person name="Yu Y."/>
            <person name="Kim N.-H."/>
            <person name="Lee O.R."/>
            <person name="Lee T.-H."/>
            <person name="Bashyal P."/>
            <person name="Kim T.-S."/>
            <person name="Lee W.-H."/>
            <person name="Kawkins C."/>
            <person name="Kim C.-K."/>
            <person name="Kim J.S."/>
            <person name="Ahn B.O."/>
            <person name="Rhee S.Y."/>
            <person name="Sohng J.K."/>
        </authorList>
    </citation>
    <scope>NUCLEOTIDE SEQUENCE</scope>
    <source>
        <tissue evidence="2">Leaf</tissue>
    </source>
</reference>
<name>A0A834TW84_9FABA</name>
<gene>
    <name evidence="2" type="ORF">G2W53_012073</name>
</gene>
<evidence type="ECO:0000313" key="3">
    <source>
        <dbReference type="Proteomes" id="UP000634136"/>
    </source>
</evidence>
<proteinExistence type="predicted"/>
<dbReference type="Proteomes" id="UP000634136">
    <property type="component" value="Unassembled WGS sequence"/>
</dbReference>
<dbReference type="EMBL" id="JAAIUW010000005">
    <property type="protein sequence ID" value="KAF7829740.1"/>
    <property type="molecule type" value="Genomic_DNA"/>
</dbReference>
<feature type="compositionally biased region" description="Basic and acidic residues" evidence="1">
    <location>
        <begin position="1"/>
        <end position="20"/>
    </location>
</feature>